<evidence type="ECO:0000313" key="8">
    <source>
        <dbReference type="Proteomes" id="UP000176221"/>
    </source>
</evidence>
<dbReference type="SUPFAM" id="SSF49899">
    <property type="entry name" value="Concanavalin A-like lectins/glucanases"/>
    <property type="match status" value="1"/>
</dbReference>
<evidence type="ECO:0000259" key="6">
    <source>
        <dbReference type="SMART" id="SM00560"/>
    </source>
</evidence>
<dbReference type="Gene3D" id="3.40.390.10">
    <property type="entry name" value="Collagenase (Catalytic Domain)"/>
    <property type="match status" value="1"/>
</dbReference>
<feature type="chain" id="PRO_5009583786" description="PKD domain-containing protein" evidence="4">
    <location>
        <begin position="17"/>
        <end position="1983"/>
    </location>
</feature>
<feature type="domain" description="LamG-like jellyroll fold" evidence="6">
    <location>
        <begin position="1119"/>
        <end position="1242"/>
    </location>
</feature>
<keyword evidence="2" id="KW-1015">Disulfide bond</keyword>
<dbReference type="Pfam" id="PF01471">
    <property type="entry name" value="PG_binding_1"/>
    <property type="match status" value="1"/>
</dbReference>
<dbReference type="GO" id="GO:0008237">
    <property type="term" value="F:metallopeptidase activity"/>
    <property type="evidence" value="ECO:0007669"/>
    <property type="project" value="InterPro"/>
</dbReference>
<feature type="compositionally biased region" description="Polar residues" evidence="3">
    <location>
        <begin position="232"/>
        <end position="247"/>
    </location>
</feature>
<sequence length="1983" mass="210166">MVLAAVFLFTYQTANAACLDLKSKLKLTEDETYVADVAKLQDFLREQGDYTISSVSGLPLPTTGIFYTQTEIAVQKFQSRHGIVTGGDADSTGYGLVGPATRQKIKELSCGQTKTSPITTAVPDYTSKFTVGELVETNDVVKLRAGASLSGKKIVSLQPGVKGTVQNAFPAVTVNQDGYTWVHVEFDSGQTGWVADEFLKNASPDSLATTDDLNESLVLPKGTSITKKTEPRTTSVVTNKKNTQSEGIKNKRKKLEQVAKARVFQIGKKVDVSGLDELNEELRAEGNISDKTKSRSVIGSKVANKEKIMAAAKERKTKLKNLMKQDPRAFLKKSLQKAERETLAKDYGSVLESEKEVTGTLQVLHLDDFNNEENSEFVYMLETADEVYELFPTKNVEVASGSTVTVQGIALDNSIAVDTDSLDSKGLLKAFSPGTSSETSLTVVSEHSPYETVGDQRTLVLLVDFQNSRPETERPYTKEQAQEKFFHGEHAKFFEEQSYGRMRFVGDVLEWVRMPYEYFGSGCYSINGDEIENIVNSQGYSLADHDRILVLTSGIWGGCSYLGKTFVPSTGGNPLSIAFANHPTVWGSGDVLHQTEVATIAHELGHSLGLAHANALVCNVPGFNGRCAAIEYGNAYDVMGRGGQGLHFNAGFKKQLGWILSSEILNITSSGSYSLGSLETLGGYKFATIKNPGKRTYFIENRRPVGFDSIMGIDNPVQNGLLVNLSNRFGNHLRGTLVGNDHFRDDVAGIDLGPIVPAIPSSVEFQVNLTDTGPVKPMTVSCAATPKIGKVGDLFRLSVAVKGGYDTWTYKWIDGDGQDLGGIADRYISFQSEGEKRFTVYVDDFETSTASADCSLIVDNSYSPPEEELEPRYNVSVYKRGNFEGVVSTSDYSINCGPDCQTYVAQGSAITLRAVAAQGAAFDRWEQVNDWPVECDIHNSVCTFIPTRSTSYFAFFKEAPPASLIVNCAASPSSGSIGTEFTWYTNVFGGLDAKTYTWSGTDGLSGSGSGVVKSYKSIGTKLARVTVSDGQQTSVTECSVGVLGDEPTNAEPLARYPLDTVEGSVTVDVVGNRNGVVVGSPEIVLRERLNFEDNAIEFNGVDEKISLGDDSVFALIRGTLSAWVKTSAVLPGYQSIVAKSGAYGLYLSDGKFGIFDWTTASPQWISSETVVADGVWHHVACVFNDRVTDGTKCYIDGVLDFMTTTGISSQTNAVEIASSNNSQFFSGAIDEVRIYSSVLNDTDINALAGKDDVVTLSVARSGMGTGSIQSQFPLSDILCGDHCSARFIKNTTHTFTVYANQGSVFAGWIGIDATACPVPDPAAGFYSCTVVLNKNLSLTAVFNSATSIPPTVDLNVEPEVVEPGGSAVLRWYSNNATACVASGGWTGTKVTSGSFTAREIFSNTTYTLTCEGPGGSTTRSVMVDVVRGPPTVTLTASPSSVISGQSSTLTWSSTNATSCTASGAGGWSGTKETNGSQSTGAMLTSLTFTLTCTGAGGSATQSTTVTVQTTGTESLAASLVDSVSDKAGGANVFGPGSGPYTNLDWHWGMNLILASQKTVSAIEVRTISTGELWATAISGYYPVVVYKDGVKLNNAYGQTMGPFSAGSHTFDLYGQIYYTTWNAATLTVRFTDGTSLTAQIPNTTTSTPAPTVTLSANPTSVSSGQSSTLTWSSTNATSCTASGGWSGTKAINGSQSTGALSQNTTFTLTCTGAGGSATQSATVTVATTLAPTVTISANPSSVQSAQASTLSWSSTNADSCNASATPANSSWSGTKGVSGTQSTGALSTNTTFTLTCTGAGGTATQSTTVTVQTTGTESLAASLVDSASDKVGKHSNFGPGSGAFFTPEDWHVRADVTLSAAKTISSIEVTGTTGGYAAVWSTSNPNYYPLVVFQNGTQKNFSYGSSLGSYSADSFTLDLYAQKDYSPLQNGKVTIKFSDGSTISNTIANQIAVASAPLQYANTFEALRSLLEILEKAGILINL</sequence>
<dbReference type="Proteomes" id="UP000176221">
    <property type="component" value="Unassembled WGS sequence"/>
</dbReference>
<dbReference type="InterPro" id="IPR003646">
    <property type="entry name" value="SH3-like_bac-type"/>
</dbReference>
<dbReference type="InterPro" id="IPR002477">
    <property type="entry name" value="Peptidoglycan-bd-like"/>
</dbReference>
<dbReference type="InterPro" id="IPR035986">
    <property type="entry name" value="PKD_dom_sf"/>
</dbReference>
<dbReference type="STRING" id="1802319.A2928_02300"/>
<evidence type="ECO:0000256" key="2">
    <source>
        <dbReference type="ARBA" id="ARBA00023157"/>
    </source>
</evidence>
<feature type="region of interest" description="Disordered" evidence="3">
    <location>
        <begin position="228"/>
        <end position="250"/>
    </location>
</feature>
<dbReference type="SMART" id="SM00560">
    <property type="entry name" value="LamGL"/>
    <property type="match status" value="1"/>
</dbReference>
<organism evidence="7 8">
    <name type="scientific">Candidatus Taylorbacteria bacterium RIFCSPLOWO2_01_FULL_45_15b</name>
    <dbReference type="NCBI Taxonomy" id="1802319"/>
    <lineage>
        <taxon>Bacteria</taxon>
        <taxon>Candidatus Tayloriibacteriota</taxon>
    </lineage>
</organism>
<dbReference type="InterPro" id="IPR006558">
    <property type="entry name" value="LamG-like"/>
</dbReference>
<name>A0A1G2NG47_9BACT</name>
<evidence type="ECO:0008006" key="9">
    <source>
        <dbReference type="Google" id="ProtNLM"/>
    </source>
</evidence>
<dbReference type="Gene3D" id="1.10.101.10">
    <property type="entry name" value="PGBD-like superfamily/PGBD"/>
    <property type="match status" value="1"/>
</dbReference>
<feature type="region of interest" description="Disordered" evidence="3">
    <location>
        <begin position="1641"/>
        <end position="1660"/>
    </location>
</feature>
<dbReference type="SUPFAM" id="SSF55486">
    <property type="entry name" value="Metalloproteases ('zincins'), catalytic domain"/>
    <property type="match status" value="1"/>
</dbReference>
<proteinExistence type="predicted"/>
<dbReference type="SUPFAM" id="SSF49299">
    <property type="entry name" value="PKD domain"/>
    <property type="match status" value="1"/>
</dbReference>
<keyword evidence="1 4" id="KW-0732">Signal</keyword>
<dbReference type="SUPFAM" id="SSF47090">
    <property type="entry name" value="PGBD-like"/>
    <property type="match status" value="1"/>
</dbReference>
<dbReference type="InterPro" id="IPR024079">
    <property type="entry name" value="MetalloPept_cat_dom_sf"/>
</dbReference>
<dbReference type="SMART" id="SM00287">
    <property type="entry name" value="SH3b"/>
    <property type="match status" value="1"/>
</dbReference>
<evidence type="ECO:0000256" key="4">
    <source>
        <dbReference type="SAM" id="SignalP"/>
    </source>
</evidence>
<gene>
    <name evidence="7" type="ORF">A2928_02300</name>
</gene>
<dbReference type="Pfam" id="PF13385">
    <property type="entry name" value="Laminin_G_3"/>
    <property type="match status" value="1"/>
</dbReference>
<feature type="domain" description="SH3b" evidence="5">
    <location>
        <begin position="130"/>
        <end position="203"/>
    </location>
</feature>
<evidence type="ECO:0000313" key="7">
    <source>
        <dbReference type="EMBL" id="OHA34322.1"/>
    </source>
</evidence>
<evidence type="ECO:0000259" key="5">
    <source>
        <dbReference type="SMART" id="SM00287"/>
    </source>
</evidence>
<dbReference type="InterPro" id="IPR036366">
    <property type="entry name" value="PGBDSf"/>
</dbReference>
<feature type="signal peptide" evidence="4">
    <location>
        <begin position="1"/>
        <end position="16"/>
    </location>
</feature>
<dbReference type="EMBL" id="MHRX01000012">
    <property type="protein sequence ID" value="OHA34322.1"/>
    <property type="molecule type" value="Genomic_DNA"/>
</dbReference>
<reference evidence="7 8" key="1">
    <citation type="journal article" date="2016" name="Nat. Commun.">
        <title>Thousands of microbial genomes shed light on interconnected biogeochemical processes in an aquifer system.</title>
        <authorList>
            <person name="Anantharaman K."/>
            <person name="Brown C.T."/>
            <person name="Hug L.A."/>
            <person name="Sharon I."/>
            <person name="Castelle C.J."/>
            <person name="Probst A.J."/>
            <person name="Thomas B.C."/>
            <person name="Singh A."/>
            <person name="Wilkins M.J."/>
            <person name="Karaoz U."/>
            <person name="Brodie E.L."/>
            <person name="Williams K.H."/>
            <person name="Hubbard S.S."/>
            <person name="Banfield J.F."/>
        </authorList>
    </citation>
    <scope>NUCLEOTIDE SEQUENCE [LARGE SCALE GENOMIC DNA]</scope>
</reference>
<dbReference type="Gene3D" id="2.30.30.40">
    <property type="entry name" value="SH3 Domains"/>
    <property type="match status" value="1"/>
</dbReference>
<dbReference type="Gene3D" id="2.60.120.200">
    <property type="match status" value="1"/>
</dbReference>
<accession>A0A1G2NG47</accession>
<evidence type="ECO:0000256" key="1">
    <source>
        <dbReference type="ARBA" id="ARBA00022729"/>
    </source>
</evidence>
<dbReference type="InterPro" id="IPR013320">
    <property type="entry name" value="ConA-like_dom_sf"/>
</dbReference>
<protein>
    <recommendedName>
        <fullName evidence="9">PKD domain-containing protein</fullName>
    </recommendedName>
</protein>
<evidence type="ECO:0000256" key="3">
    <source>
        <dbReference type="SAM" id="MobiDB-lite"/>
    </source>
</evidence>
<comment type="caution">
    <text evidence="7">The sequence shown here is derived from an EMBL/GenBank/DDBJ whole genome shotgun (WGS) entry which is preliminary data.</text>
</comment>
<dbReference type="InterPro" id="IPR036365">
    <property type="entry name" value="PGBD-like_sf"/>
</dbReference>